<proteinExistence type="predicted"/>
<accession>A0ABU3RX46</accession>
<name>A0ABU3RX46_9MICO</name>
<feature type="signal peptide" evidence="1">
    <location>
        <begin position="1"/>
        <end position="24"/>
    </location>
</feature>
<sequence>MRWRLAVIPALVLCLTGCAPTAPAEPAPALSADLYQPRSDIAKGRIAVSVTNGSERAVTIRGVRLVSADYPGDPAWDGRPVDLEPGKGSPDLRIALPDAVCGEQAASAVVEVDWRDAASSGTQTITPGDRFSFLPAAHATACFTAAVDEVATIESADFEGGGPGTPADLVVAIGAGGGDGSFTIDSVEGTTLLAPWDGTGGAPTVMISRVVRGTDAASELRVPFVPNRCDAHALAEDKVGTLIPFAVTTADGQTGTVRLTASDDLRRKMYDFYAAFCGL</sequence>
<evidence type="ECO:0000256" key="1">
    <source>
        <dbReference type="SAM" id="SignalP"/>
    </source>
</evidence>
<reference evidence="2 3" key="1">
    <citation type="submission" date="2023-09" db="EMBL/GenBank/DDBJ databases">
        <title>Microbacterium fusihabitans sp. nov., Microbacterium phycihabitans sp. nov., and Microbacterium cervinum sp. nov., isolated from dried seaweeds of beach.</title>
        <authorList>
            <person name="Lee S.D."/>
        </authorList>
    </citation>
    <scope>NUCLEOTIDE SEQUENCE [LARGE SCALE GENOMIC DNA]</scope>
    <source>
        <strain evidence="2 3">KSW2-21</strain>
    </source>
</reference>
<dbReference type="RefSeq" id="WP_316001575.1">
    <property type="nucleotide sequence ID" value="NZ_JAWDIU010000004.1"/>
</dbReference>
<protein>
    <submittedName>
        <fullName evidence="2">Uncharacterized protein</fullName>
    </submittedName>
</protein>
<dbReference type="Proteomes" id="UP001256673">
    <property type="component" value="Unassembled WGS sequence"/>
</dbReference>
<keyword evidence="1" id="KW-0732">Signal</keyword>
<feature type="chain" id="PRO_5046079270" evidence="1">
    <location>
        <begin position="25"/>
        <end position="279"/>
    </location>
</feature>
<evidence type="ECO:0000313" key="3">
    <source>
        <dbReference type="Proteomes" id="UP001256673"/>
    </source>
</evidence>
<evidence type="ECO:0000313" key="2">
    <source>
        <dbReference type="EMBL" id="MDU0327453.1"/>
    </source>
</evidence>
<keyword evidence="3" id="KW-1185">Reference proteome</keyword>
<dbReference type="EMBL" id="JAWDIU010000004">
    <property type="protein sequence ID" value="MDU0327453.1"/>
    <property type="molecule type" value="Genomic_DNA"/>
</dbReference>
<gene>
    <name evidence="2" type="ORF">RWH43_11865</name>
</gene>
<comment type="caution">
    <text evidence="2">The sequence shown here is derived from an EMBL/GenBank/DDBJ whole genome shotgun (WGS) entry which is preliminary data.</text>
</comment>
<organism evidence="2 3">
    <name type="scientific">Microbacterium algihabitans</name>
    <dbReference type="NCBI Taxonomy" id="3075992"/>
    <lineage>
        <taxon>Bacteria</taxon>
        <taxon>Bacillati</taxon>
        <taxon>Actinomycetota</taxon>
        <taxon>Actinomycetes</taxon>
        <taxon>Micrococcales</taxon>
        <taxon>Microbacteriaceae</taxon>
        <taxon>Microbacterium</taxon>
    </lineage>
</organism>